<protein>
    <submittedName>
        <fullName evidence="2">DNA-directed RNA polymerase II subunit RPB1</fullName>
    </submittedName>
</protein>
<evidence type="ECO:0000259" key="1">
    <source>
        <dbReference type="Pfam" id="PF04992"/>
    </source>
</evidence>
<dbReference type="GO" id="GO:0003899">
    <property type="term" value="F:DNA-directed RNA polymerase activity"/>
    <property type="evidence" value="ECO:0007669"/>
    <property type="project" value="InterPro"/>
</dbReference>
<feature type="domain" description="RNA polymerase Rpb1" evidence="1">
    <location>
        <begin position="100"/>
        <end position="145"/>
    </location>
</feature>
<dbReference type="SUPFAM" id="SSF64484">
    <property type="entry name" value="beta and beta-prime subunits of DNA dependent RNA-polymerase"/>
    <property type="match status" value="1"/>
</dbReference>
<dbReference type="Gene3D" id="6.20.50.80">
    <property type="match status" value="1"/>
</dbReference>
<accession>N1R5F3</accession>
<dbReference type="GO" id="GO:0003677">
    <property type="term" value="F:DNA binding"/>
    <property type="evidence" value="ECO:0007669"/>
    <property type="project" value="InterPro"/>
</dbReference>
<organism evidence="2">
    <name type="scientific">Aegilops tauschii</name>
    <name type="common">Tausch's goatgrass</name>
    <name type="synonym">Aegilops squarrosa</name>
    <dbReference type="NCBI Taxonomy" id="37682"/>
    <lineage>
        <taxon>Eukaryota</taxon>
        <taxon>Viridiplantae</taxon>
        <taxon>Streptophyta</taxon>
        <taxon>Embryophyta</taxon>
        <taxon>Tracheophyta</taxon>
        <taxon>Spermatophyta</taxon>
        <taxon>Magnoliopsida</taxon>
        <taxon>Liliopsida</taxon>
        <taxon>Poales</taxon>
        <taxon>Poaceae</taxon>
        <taxon>BOP clade</taxon>
        <taxon>Pooideae</taxon>
        <taxon>Triticodae</taxon>
        <taxon>Triticeae</taxon>
        <taxon>Triticinae</taxon>
        <taxon>Aegilops</taxon>
    </lineage>
</organism>
<sequence>MASCFIRIRSLRTPLSILDRKITDQMNKGMISNAKKFIKQAHEKKVKYDCAVRNSLGVGDVIQFLYGEYGMDAVWIEPQKLDNLRLSLTIVSEIRSWQITWPMPVNLKRPIWNAQKTFKIDLRRPSDMHPMEIVEAIDKLQERHLYTRTDEGTQLCL</sequence>
<reference evidence="2" key="1">
    <citation type="submission" date="2015-06" db="UniProtKB">
        <authorList>
            <consortium name="EnsemblPlants"/>
        </authorList>
    </citation>
    <scope>IDENTIFICATION</scope>
</reference>
<proteinExistence type="predicted"/>
<dbReference type="EnsemblPlants" id="EMT33637">
    <property type="protein sequence ID" value="EMT33637"/>
    <property type="gene ID" value="F775_04057"/>
</dbReference>
<dbReference type="InterPro" id="IPR007075">
    <property type="entry name" value="RNA_pol_Rpb1_6"/>
</dbReference>
<dbReference type="GO" id="GO:0006351">
    <property type="term" value="P:DNA-templated transcription"/>
    <property type="evidence" value="ECO:0007669"/>
    <property type="project" value="InterPro"/>
</dbReference>
<name>N1R5F3_AEGTA</name>
<evidence type="ECO:0000313" key="2">
    <source>
        <dbReference type="EnsemblPlants" id="EMT33637"/>
    </source>
</evidence>
<dbReference type="AlphaFoldDB" id="N1R5F3"/>
<dbReference type="Pfam" id="PF04992">
    <property type="entry name" value="RNA_pol_Rpb1_6"/>
    <property type="match status" value="1"/>
</dbReference>